<dbReference type="GO" id="GO:0006357">
    <property type="term" value="P:regulation of transcription by RNA polymerase II"/>
    <property type="evidence" value="ECO:0007669"/>
    <property type="project" value="TreeGrafter"/>
</dbReference>
<dbReference type="FunFam" id="1.10.10.10:FF:000087">
    <property type="entry name" value="Transcriptional adapter 2"/>
    <property type="match status" value="1"/>
</dbReference>
<dbReference type="InterPro" id="IPR055141">
    <property type="entry name" value="TADA2A_B-like_dom"/>
</dbReference>
<keyword evidence="4" id="KW-0862">Zinc</keyword>
<dbReference type="PROSITE" id="PS51293">
    <property type="entry name" value="SANT"/>
    <property type="match status" value="1"/>
</dbReference>
<organism evidence="16 17">
    <name type="scientific">Fukomys damarensis</name>
    <name type="common">Damaraland mole rat</name>
    <name type="synonym">Cryptomys damarensis</name>
    <dbReference type="NCBI Taxonomy" id="885580"/>
    <lineage>
        <taxon>Eukaryota</taxon>
        <taxon>Metazoa</taxon>
        <taxon>Chordata</taxon>
        <taxon>Craniata</taxon>
        <taxon>Vertebrata</taxon>
        <taxon>Euteleostomi</taxon>
        <taxon>Mammalia</taxon>
        <taxon>Eutheria</taxon>
        <taxon>Euarchontoglires</taxon>
        <taxon>Glires</taxon>
        <taxon>Rodentia</taxon>
        <taxon>Hystricomorpha</taxon>
        <taxon>Bathyergidae</taxon>
        <taxon>Fukomys</taxon>
    </lineage>
</organism>
<dbReference type="InterPro" id="IPR031668">
    <property type="entry name" value="DUF4711"/>
</dbReference>
<evidence type="ECO:0000256" key="7">
    <source>
        <dbReference type="ARBA" id="ARBA00053074"/>
    </source>
</evidence>
<evidence type="ECO:0000256" key="6">
    <source>
        <dbReference type="ARBA" id="ARBA00032714"/>
    </source>
</evidence>
<dbReference type="PROSITE" id="PS50090">
    <property type="entry name" value="MYB_LIKE"/>
    <property type="match status" value="1"/>
</dbReference>
<proteinExistence type="predicted"/>
<evidence type="ECO:0000313" key="17">
    <source>
        <dbReference type="Proteomes" id="UP000028990"/>
    </source>
</evidence>
<dbReference type="Pfam" id="PF04433">
    <property type="entry name" value="SWIRM"/>
    <property type="match status" value="1"/>
</dbReference>
<feature type="domain" description="SWIRM" evidence="13">
    <location>
        <begin position="1297"/>
        <end position="1384"/>
    </location>
</feature>
<gene>
    <name evidence="16" type="ORF">H920_06437</name>
</gene>
<feature type="domain" description="ZZ-type" evidence="12">
    <location>
        <begin position="328"/>
        <end position="385"/>
    </location>
</feature>
<dbReference type="InterPro" id="IPR041983">
    <property type="entry name" value="ADA2-like_ZZ"/>
</dbReference>
<dbReference type="InterPro" id="IPR000433">
    <property type="entry name" value="Znf_ZZ"/>
</dbReference>
<dbReference type="GO" id="GO:0140672">
    <property type="term" value="C:ATAC complex"/>
    <property type="evidence" value="ECO:0007669"/>
    <property type="project" value="UniProtKB-ARBA"/>
</dbReference>
<evidence type="ECO:0000259" key="15">
    <source>
        <dbReference type="PROSITE" id="PS51294"/>
    </source>
</evidence>
<keyword evidence="10" id="KW-0472">Membrane</keyword>
<feature type="compositionally biased region" description="Polar residues" evidence="9">
    <location>
        <begin position="170"/>
        <end position="182"/>
    </location>
</feature>
<comment type="function">
    <text evidence="7">Component of the ATAC complex, a complex with histone acetyltransferase activity on histones H3 and H4. Required for the function of some acidic activation domains, which activate transcription from a distant site. Binds double-stranded DNA. Binds dinucleosomes, probably at the linker region between neighboring nucleosomes. Plays a role in chromatin remodeling. May promote TP53/p53 'Lys-321' acetylation, leading to reduced TP53 stability and transcriptional activity. May also promote XRCC6 acetylation thus facilitating cell apoptosis in response to DNA damage.</text>
</comment>
<dbReference type="PROSITE" id="PS51294">
    <property type="entry name" value="HTH_MYB"/>
    <property type="match status" value="1"/>
</dbReference>
<dbReference type="CDD" id="cd02335">
    <property type="entry name" value="ZZ_ADA2"/>
    <property type="match status" value="1"/>
</dbReference>
<dbReference type="Pfam" id="PF00249">
    <property type="entry name" value="Myb_DNA-binding"/>
    <property type="match status" value="1"/>
</dbReference>
<evidence type="ECO:0000256" key="9">
    <source>
        <dbReference type="SAM" id="MobiDB-lite"/>
    </source>
</evidence>
<dbReference type="Pfam" id="PF22941">
    <property type="entry name" value="TADA2A-like_3rd"/>
    <property type="match status" value="2"/>
</dbReference>
<keyword evidence="10" id="KW-1133">Transmembrane helix</keyword>
<dbReference type="CDD" id="cd00167">
    <property type="entry name" value="SANT"/>
    <property type="match status" value="1"/>
</dbReference>
<dbReference type="FunFam" id="1.10.10.60:FF:000110">
    <property type="entry name" value="Transcriptional adapter"/>
    <property type="match status" value="1"/>
</dbReference>
<keyword evidence="10" id="KW-0812">Transmembrane</keyword>
<dbReference type="SUPFAM" id="SSF46689">
    <property type="entry name" value="Homeodomain-like"/>
    <property type="match status" value="2"/>
</dbReference>
<feature type="region of interest" description="Disordered" evidence="9">
    <location>
        <begin position="1293"/>
        <end position="1313"/>
    </location>
</feature>
<reference evidence="16 17" key="1">
    <citation type="submission" date="2013-11" db="EMBL/GenBank/DDBJ databases">
        <title>The Damaraland mole rat (Fukomys damarensis) genome and evolution of African mole rats.</title>
        <authorList>
            <person name="Gladyshev V.N."/>
            <person name="Fang X."/>
        </authorList>
    </citation>
    <scope>NUCLEOTIDE SEQUENCE [LARGE SCALE GENOMIC DNA]</scope>
    <source>
        <tissue evidence="16">Liver</tissue>
    </source>
</reference>
<dbReference type="GO" id="GO:0006338">
    <property type="term" value="P:chromatin remodeling"/>
    <property type="evidence" value="ECO:0007669"/>
    <property type="project" value="TreeGrafter"/>
</dbReference>
<dbReference type="SUPFAM" id="SSF57850">
    <property type="entry name" value="RING/U-box"/>
    <property type="match status" value="1"/>
</dbReference>
<keyword evidence="3 8" id="KW-0863">Zinc-finger</keyword>
<dbReference type="PANTHER" id="PTHR12374">
    <property type="entry name" value="TRANSCRIPTIONAL ADAPTOR 2 ADA2 -RELATED"/>
    <property type="match status" value="1"/>
</dbReference>
<dbReference type="InterPro" id="IPR007526">
    <property type="entry name" value="SWIRM"/>
</dbReference>
<feature type="region of interest" description="Disordered" evidence="9">
    <location>
        <begin position="165"/>
        <end position="191"/>
    </location>
</feature>
<dbReference type="PROSITE" id="PS50135">
    <property type="entry name" value="ZF_ZZ_2"/>
    <property type="match status" value="1"/>
</dbReference>
<dbReference type="Proteomes" id="UP000028990">
    <property type="component" value="Unassembled WGS sequence"/>
</dbReference>
<feature type="domain" description="SANT" evidence="14">
    <location>
        <begin position="386"/>
        <end position="438"/>
    </location>
</feature>
<keyword evidence="17" id="KW-1185">Reference proteome</keyword>
<sequence length="1384" mass="160321">MNTILVFSLIITSYDSKEKDLRDNTCQVEQLPGLFPKDVRSIRDLLMQEAHTEAQRDTFTQNQTVAILQYLGSGNKVHINLLYSDRRPEAKHILKNLTVSAAPHRYNSVSPTRYLIFTSKFCTGSLQTGRDETGKGDGAFLPGLSHCKVCPVMGSSSETLSITTISTTSRNNEGAKTTSTGDVSRPLTQDKDKDLEKRQKWSIVVKSLIAATLLLSGVVITVFLRSYVLANGKEPEGGANASSCGEVKQKAMSNLGQLPLCLSDGARGLRCVPLCVDPLTDTELARRCFGSALELGLRKNHEESSSIGVRVGQFWILKKLCIEEDDPSDKPPCRGCSSYLMEPYIKCAECGPPPFFLCLQCFTRGFEYKKHQSDHTYEIMTSDFPVLDPSWTAQEEMALLEAVMDCGFGNWQDVANQMCTKTKEECEKHYMKHFINNPLFASTLLNLKQAEEAKTADTAIPFHSTDDPPRPTFDSLLSRDMAGYMPARADFIEEFDNYAEWDLRDIDFVEDDSDILHGVVLLPAVDRARPTFPALERWLLDREQAWFSFPRWIGARPTFPALERWLLDREQAWFSFPRGIGARPTFPALERWLLDREQAWFSFPRGIGARPTFPALERWLLDREQAWFSFPRGIGARPTFPALERWLLDREQAWFSFPRGIGARPTFPALERWLLDREQAWFSFPRGIGARPTFPALERWLLDREQAWFSFPRGIGARPTFPALERWLLDREQAWFSFPRGIGARPTFPALERWLLDREQAWFSFPRGIGARPTFPALERWLLDREQAWFSFPRGIGARPTFPALERWLLDREQAWFSFPRGIGARPTFPALERWLLDREQAWFSFPRGIGARPTFPALERWLLDREQAWFSFPRGIGARPTFPALERWLLDREQAWFSFPRGIGARPTFPALERWLLDREQAWFSFPRGIGARPTFPALERWLLDREQAWFSFPRGIGARPTFPALERWLLDREQAWFSFPRGIGARPTFPALERWLLDREQAWFSFPRGIGARPTFPALERWLLDREQAWFSFPRGIGARPTFPALERWLLDREQAWFSFPRGIGARPTFPALERWLLDREQAWFSFPRGIGARPTFPALERWLLDREQAWFSFPRWIGARPTFPALERWLLGWEQAWFLSLKMAVVDIYHSRLKERQRRKKIIRDHGLINLRKFQLMERRYPKEVQDLYETMRRFARIVGPVEHDKFIESHALEFELRREIKRLQEYRTAGITNFCSARTYDHLKKTREEERLKRTMLSEVLQYIQDSSACQQWLRRQADIDSGVSPSIPVASNSGRRSAPPLNLTGLPGTEKLNEKEKELCQMVRLVPGAYLEYKSALLNECNKQGGLRLAQARALIKIDVNKTRKIYDFLIREGYITKA</sequence>
<dbReference type="GO" id="GO:0005634">
    <property type="term" value="C:nucleus"/>
    <property type="evidence" value="ECO:0007669"/>
    <property type="project" value="TreeGrafter"/>
</dbReference>
<dbReference type="SMART" id="SM00717">
    <property type="entry name" value="SANT"/>
    <property type="match status" value="1"/>
</dbReference>
<dbReference type="GO" id="GO:0003713">
    <property type="term" value="F:transcription coactivator activity"/>
    <property type="evidence" value="ECO:0007669"/>
    <property type="project" value="TreeGrafter"/>
</dbReference>
<keyword evidence="5" id="KW-0539">Nucleus</keyword>
<evidence type="ECO:0000256" key="10">
    <source>
        <dbReference type="SAM" id="Phobius"/>
    </source>
</evidence>
<feature type="domain" description="HTH myb-type" evidence="15">
    <location>
        <begin position="390"/>
        <end position="438"/>
    </location>
</feature>
<accession>A0A091DP17</accession>
<dbReference type="GO" id="GO:0008270">
    <property type="term" value="F:zinc ion binding"/>
    <property type="evidence" value="ECO:0007669"/>
    <property type="project" value="UniProtKB-KW"/>
</dbReference>
<feature type="transmembrane region" description="Helical" evidence="10">
    <location>
        <begin position="203"/>
        <end position="224"/>
    </location>
</feature>
<dbReference type="Pfam" id="PF15829">
    <property type="entry name" value="DUF4711"/>
    <property type="match status" value="1"/>
</dbReference>
<evidence type="ECO:0000313" key="16">
    <source>
        <dbReference type="EMBL" id="KFO32188.1"/>
    </source>
</evidence>
<dbReference type="InterPro" id="IPR017930">
    <property type="entry name" value="Myb_dom"/>
</dbReference>
<evidence type="ECO:0000259" key="11">
    <source>
        <dbReference type="PROSITE" id="PS50090"/>
    </source>
</evidence>
<protein>
    <recommendedName>
        <fullName evidence="1">Transcriptional adapter 2-alpha</fullName>
    </recommendedName>
    <alternativeName>
        <fullName evidence="6">Transcriptional adapter 2-like</fullName>
    </alternativeName>
</protein>
<dbReference type="InterPro" id="IPR017884">
    <property type="entry name" value="SANT_dom"/>
</dbReference>
<dbReference type="InterPro" id="IPR036388">
    <property type="entry name" value="WH-like_DNA-bd_sf"/>
</dbReference>
<dbReference type="Gene3D" id="1.10.10.60">
    <property type="entry name" value="Homeodomain-like"/>
    <property type="match status" value="1"/>
</dbReference>
<dbReference type="InterPro" id="IPR001005">
    <property type="entry name" value="SANT/Myb"/>
</dbReference>
<evidence type="ECO:0000259" key="12">
    <source>
        <dbReference type="PROSITE" id="PS50135"/>
    </source>
</evidence>
<evidence type="ECO:0000259" key="13">
    <source>
        <dbReference type="PROSITE" id="PS50934"/>
    </source>
</evidence>
<dbReference type="PROSITE" id="PS50934">
    <property type="entry name" value="SWIRM"/>
    <property type="match status" value="1"/>
</dbReference>
<evidence type="ECO:0000256" key="1">
    <source>
        <dbReference type="ARBA" id="ARBA00020742"/>
    </source>
</evidence>
<dbReference type="eggNOG" id="ENOG502SUFK">
    <property type="taxonomic scope" value="Eukaryota"/>
</dbReference>
<dbReference type="GO" id="GO:0003682">
    <property type="term" value="F:chromatin binding"/>
    <property type="evidence" value="ECO:0007669"/>
    <property type="project" value="TreeGrafter"/>
</dbReference>
<keyword evidence="2" id="KW-0479">Metal-binding</keyword>
<dbReference type="Gene3D" id="1.10.10.10">
    <property type="entry name" value="Winged helix-like DNA-binding domain superfamily/Winged helix DNA-binding domain"/>
    <property type="match status" value="1"/>
</dbReference>
<evidence type="ECO:0000256" key="8">
    <source>
        <dbReference type="PROSITE-ProRule" id="PRU00228"/>
    </source>
</evidence>
<dbReference type="InterPro" id="IPR009057">
    <property type="entry name" value="Homeodomain-like_sf"/>
</dbReference>
<evidence type="ECO:0000256" key="2">
    <source>
        <dbReference type="ARBA" id="ARBA00022723"/>
    </source>
</evidence>
<dbReference type="Pfam" id="PF25299">
    <property type="entry name" value="ZZ_ADA2"/>
    <property type="match status" value="1"/>
</dbReference>
<evidence type="ECO:0000256" key="5">
    <source>
        <dbReference type="ARBA" id="ARBA00023242"/>
    </source>
</evidence>
<evidence type="ECO:0000259" key="14">
    <source>
        <dbReference type="PROSITE" id="PS51293"/>
    </source>
</evidence>
<name>A0A091DP17_FUKDA</name>
<dbReference type="PANTHER" id="PTHR12374:SF20">
    <property type="entry name" value="TRANSCRIPTIONAL ADAPTER 2-ALPHA"/>
    <property type="match status" value="1"/>
</dbReference>
<evidence type="ECO:0000256" key="3">
    <source>
        <dbReference type="ARBA" id="ARBA00022771"/>
    </source>
</evidence>
<feature type="domain" description="Myb-like" evidence="11">
    <location>
        <begin position="390"/>
        <end position="434"/>
    </location>
</feature>
<evidence type="ECO:0000256" key="4">
    <source>
        <dbReference type="ARBA" id="ARBA00022833"/>
    </source>
</evidence>
<dbReference type="EMBL" id="KN122207">
    <property type="protein sequence ID" value="KFO32188.1"/>
    <property type="molecule type" value="Genomic_DNA"/>
</dbReference>